<sequence>MNQAPLADLHQSIQTLSPEFVEIRRKIHAHPELAFEERQTSDLVAGRLAAWGYEVHRGMGTTGVVGRLRKGQGSKALGIRADMDALPIQEKTGLDYASTIAGKMHACGHDGHTAILLCAARYLSESVDFNGTLNLIFQPAEENEGGALRMLEDGLFEQFPCDEIYALHNSPGLPVGQIGVIAGPAMASFDRATVTLRGRGAHGAMPHHGIDAMQCAASIVLGLQSIVSREIDALKSAVITVGSIQAGTTYNVVPDSATIKIGVRTLDPKVRTLVEARISEFVAAQAQSFRLQSEVVYERKYPVLVNHDAQTERARQAAIRLVGADNVVERPPVMGSEDFAYMLEHRPGAYIRLGNGLGEDGGCMVHNPLYDFNDKALPVGAAFWAHLTQSYLV</sequence>
<evidence type="ECO:0000259" key="3">
    <source>
        <dbReference type="Pfam" id="PF07687"/>
    </source>
</evidence>
<dbReference type="PANTHER" id="PTHR11014">
    <property type="entry name" value="PEPTIDASE M20 FAMILY MEMBER"/>
    <property type="match status" value="1"/>
</dbReference>
<dbReference type="CDD" id="cd05666">
    <property type="entry name" value="M20_Acy1-like"/>
    <property type="match status" value="1"/>
</dbReference>
<comment type="cofactor">
    <cofactor evidence="2">
        <name>Mn(2+)</name>
        <dbReference type="ChEBI" id="CHEBI:29035"/>
    </cofactor>
    <text evidence="2">The Mn(2+) ion enhances activity.</text>
</comment>
<keyword evidence="2" id="KW-0479">Metal-binding</keyword>
<evidence type="ECO:0000313" key="4">
    <source>
        <dbReference type="EMBL" id="SCV00748.1"/>
    </source>
</evidence>
<dbReference type="InterPro" id="IPR011650">
    <property type="entry name" value="Peptidase_M20_dimer"/>
</dbReference>
<dbReference type="GO" id="GO:0046872">
    <property type="term" value="F:metal ion binding"/>
    <property type="evidence" value="ECO:0007669"/>
    <property type="project" value="UniProtKB-KW"/>
</dbReference>
<feature type="binding site" evidence="2">
    <location>
        <position position="168"/>
    </location>
    <ligand>
        <name>Mn(2+)</name>
        <dbReference type="ChEBI" id="CHEBI:29035"/>
        <label>2</label>
    </ligand>
</feature>
<accession>A0A1K0IS46</accession>
<dbReference type="Pfam" id="PF01546">
    <property type="entry name" value="Peptidase_M20"/>
    <property type="match status" value="1"/>
</dbReference>
<dbReference type="GO" id="GO:0050118">
    <property type="term" value="F:N-acetyldiaminopimelate deacetylase activity"/>
    <property type="evidence" value="ECO:0007669"/>
    <property type="project" value="UniProtKB-ARBA"/>
</dbReference>
<dbReference type="RefSeq" id="WP_340530685.1">
    <property type="nucleotide sequence ID" value="NZ_FMSH01000525.1"/>
</dbReference>
<dbReference type="GO" id="GO:0047980">
    <property type="term" value="F:hippurate hydrolase activity"/>
    <property type="evidence" value="ECO:0007669"/>
    <property type="project" value="UniProtKB-EC"/>
</dbReference>
<dbReference type="NCBIfam" id="TIGR01891">
    <property type="entry name" value="amidohydrolases"/>
    <property type="match status" value="1"/>
</dbReference>
<dbReference type="FunFam" id="3.30.70.360:FF:000001">
    <property type="entry name" value="N-acetyldiaminopimelate deacetylase"/>
    <property type="match status" value="1"/>
</dbReference>
<name>A0A1K0IS46_CUPNE</name>
<keyword evidence="2" id="KW-0464">Manganese</keyword>
<dbReference type="Gene3D" id="3.40.630.10">
    <property type="entry name" value="Zn peptidases"/>
    <property type="match status" value="1"/>
</dbReference>
<keyword evidence="1 4" id="KW-0378">Hydrolase</keyword>
<dbReference type="SUPFAM" id="SSF53187">
    <property type="entry name" value="Zn-dependent exopeptidases"/>
    <property type="match status" value="1"/>
</dbReference>
<dbReference type="PANTHER" id="PTHR11014:SF63">
    <property type="entry name" value="METALLOPEPTIDASE, PUTATIVE (AFU_ORTHOLOGUE AFUA_6G09600)-RELATED"/>
    <property type="match status" value="1"/>
</dbReference>
<dbReference type="EC" id="3.5.1.32" evidence="4"/>
<feature type="binding site" evidence="2">
    <location>
        <position position="142"/>
    </location>
    <ligand>
        <name>Mn(2+)</name>
        <dbReference type="ChEBI" id="CHEBI:29035"/>
        <label>2</label>
    </ligand>
</feature>
<feature type="binding site" evidence="2">
    <location>
        <position position="366"/>
    </location>
    <ligand>
        <name>Mn(2+)</name>
        <dbReference type="ChEBI" id="CHEBI:29035"/>
        <label>2</label>
    </ligand>
</feature>
<dbReference type="Gene3D" id="3.30.70.360">
    <property type="match status" value="1"/>
</dbReference>
<dbReference type="EMBL" id="FMSH01000525">
    <property type="protein sequence ID" value="SCV00748.1"/>
    <property type="molecule type" value="Genomic_DNA"/>
</dbReference>
<dbReference type="InterPro" id="IPR017439">
    <property type="entry name" value="Amidohydrolase"/>
</dbReference>
<dbReference type="InterPro" id="IPR036264">
    <property type="entry name" value="Bact_exopeptidase_dim_dom"/>
</dbReference>
<dbReference type="SUPFAM" id="SSF55031">
    <property type="entry name" value="Bacterial exopeptidase dimerisation domain"/>
    <property type="match status" value="1"/>
</dbReference>
<protein>
    <submittedName>
        <fullName evidence="4">Hippurate hydrolase</fullName>
        <ecNumber evidence="4">3.5.1.32</ecNumber>
    </submittedName>
</protein>
<evidence type="ECO:0000256" key="1">
    <source>
        <dbReference type="ARBA" id="ARBA00022801"/>
    </source>
</evidence>
<dbReference type="Pfam" id="PF07687">
    <property type="entry name" value="M20_dimer"/>
    <property type="match status" value="1"/>
</dbReference>
<organism evidence="4">
    <name type="scientific">Cupriavidus necator</name>
    <name type="common">Alcaligenes eutrophus</name>
    <name type="synonym">Ralstonia eutropha</name>
    <dbReference type="NCBI Taxonomy" id="106590"/>
    <lineage>
        <taxon>Bacteria</taxon>
        <taxon>Pseudomonadati</taxon>
        <taxon>Pseudomonadota</taxon>
        <taxon>Betaproteobacteria</taxon>
        <taxon>Burkholderiales</taxon>
        <taxon>Burkholderiaceae</taxon>
        <taxon>Cupriavidus</taxon>
    </lineage>
</organism>
<dbReference type="GO" id="GO:0019877">
    <property type="term" value="P:diaminopimelate biosynthetic process"/>
    <property type="evidence" value="ECO:0007669"/>
    <property type="project" value="UniProtKB-ARBA"/>
</dbReference>
<dbReference type="PIRSF" id="PIRSF005962">
    <property type="entry name" value="Pept_M20D_amidohydro"/>
    <property type="match status" value="1"/>
</dbReference>
<feature type="binding site" evidence="2">
    <location>
        <position position="109"/>
    </location>
    <ligand>
        <name>Mn(2+)</name>
        <dbReference type="ChEBI" id="CHEBI:29035"/>
        <label>2</label>
    </ligand>
</feature>
<dbReference type="AlphaFoldDB" id="A0A1K0IS46"/>
<feature type="domain" description="Peptidase M20 dimerisation" evidence="3">
    <location>
        <begin position="192"/>
        <end position="286"/>
    </location>
</feature>
<gene>
    <name evidence="4" type="primary">hipO</name>
    <name evidence="4" type="ORF">CNECB9_760010</name>
</gene>
<reference evidence="4" key="1">
    <citation type="submission" date="2016-09" db="EMBL/GenBank/DDBJ databases">
        <authorList>
            <person name="Capua I."/>
            <person name="De Benedictis P."/>
            <person name="Joannis T."/>
            <person name="Lombin L.H."/>
            <person name="Cattoli G."/>
        </authorList>
    </citation>
    <scope>NUCLEOTIDE SEQUENCE</scope>
    <source>
        <strain evidence="4">B9</strain>
    </source>
</reference>
<dbReference type="InterPro" id="IPR002933">
    <property type="entry name" value="Peptidase_M20"/>
</dbReference>
<feature type="binding site" evidence="2">
    <location>
        <position position="107"/>
    </location>
    <ligand>
        <name>Mn(2+)</name>
        <dbReference type="ChEBI" id="CHEBI:29035"/>
        <label>2</label>
    </ligand>
</feature>
<proteinExistence type="predicted"/>
<evidence type="ECO:0000256" key="2">
    <source>
        <dbReference type="PIRSR" id="PIRSR005962-1"/>
    </source>
</evidence>